<dbReference type="GO" id="GO:0006298">
    <property type="term" value="P:mismatch repair"/>
    <property type="evidence" value="ECO:0007669"/>
    <property type="project" value="UniProtKB-UniRule"/>
</dbReference>
<dbReference type="Proteomes" id="UP000318834">
    <property type="component" value="Unassembled WGS sequence"/>
</dbReference>
<dbReference type="InterPro" id="IPR014790">
    <property type="entry name" value="MutL_C"/>
</dbReference>
<comment type="similarity">
    <text evidence="1 4">Belongs to the DNA mismatch repair MutL/HexB family.</text>
</comment>
<keyword evidence="7" id="KW-0255">Endonuclease</keyword>
<dbReference type="GO" id="GO:0032300">
    <property type="term" value="C:mismatch repair complex"/>
    <property type="evidence" value="ECO:0007669"/>
    <property type="project" value="InterPro"/>
</dbReference>
<evidence type="ECO:0000256" key="1">
    <source>
        <dbReference type="ARBA" id="ARBA00006082"/>
    </source>
</evidence>
<comment type="caution">
    <text evidence="7">The sequence shown here is derived from an EMBL/GenBank/DDBJ whole genome shotgun (WGS) entry which is preliminary data.</text>
</comment>
<dbReference type="EMBL" id="VBAP01000099">
    <property type="protein sequence ID" value="TMI71846.1"/>
    <property type="molecule type" value="Genomic_DNA"/>
</dbReference>
<reference evidence="7 8" key="1">
    <citation type="journal article" date="2019" name="Nat. Microbiol.">
        <title>Mediterranean grassland soil C-N compound turnover is dependent on rainfall and depth, and is mediated by genomically divergent microorganisms.</title>
        <authorList>
            <person name="Diamond S."/>
            <person name="Andeer P.F."/>
            <person name="Li Z."/>
            <person name="Crits-Christoph A."/>
            <person name="Burstein D."/>
            <person name="Anantharaman K."/>
            <person name="Lane K.R."/>
            <person name="Thomas B.C."/>
            <person name="Pan C."/>
            <person name="Northen T.R."/>
            <person name="Banfield J.F."/>
        </authorList>
    </citation>
    <scope>NUCLEOTIDE SEQUENCE [LARGE SCALE GENOMIC DNA]</scope>
    <source>
        <strain evidence="7">NP_8</strain>
    </source>
</reference>
<dbReference type="Gene3D" id="3.30.1540.20">
    <property type="entry name" value="MutL, C-terminal domain, dimerisation subdomain"/>
    <property type="match status" value="1"/>
</dbReference>
<gene>
    <name evidence="4 7" type="primary">mutL</name>
    <name evidence="7" type="ORF">E6H05_11965</name>
</gene>
<dbReference type="GO" id="GO:0030983">
    <property type="term" value="F:mismatched DNA binding"/>
    <property type="evidence" value="ECO:0007669"/>
    <property type="project" value="InterPro"/>
</dbReference>
<dbReference type="GO" id="GO:0016887">
    <property type="term" value="F:ATP hydrolysis activity"/>
    <property type="evidence" value="ECO:0007669"/>
    <property type="project" value="InterPro"/>
</dbReference>
<dbReference type="InterPro" id="IPR037198">
    <property type="entry name" value="MutL_C_sf"/>
</dbReference>
<comment type="function">
    <text evidence="4">This protein is involved in the repair of mismatches in DNA. It is required for dam-dependent methyl-directed DNA mismatch repair. May act as a 'molecular matchmaker', a protein that promotes the formation of a stable complex between two or more DNA-binding proteins in an ATP-dependent manner without itself being part of a final effector complex.</text>
</comment>
<evidence type="ECO:0000256" key="3">
    <source>
        <dbReference type="ARBA" id="ARBA00023204"/>
    </source>
</evidence>
<name>A0A537IML6_9BACT</name>
<evidence type="ECO:0000259" key="6">
    <source>
        <dbReference type="SMART" id="SM01340"/>
    </source>
</evidence>
<dbReference type="Pfam" id="PF13589">
    <property type="entry name" value="HATPase_c_3"/>
    <property type="match status" value="1"/>
</dbReference>
<dbReference type="NCBIfam" id="TIGR00585">
    <property type="entry name" value="mutl"/>
    <property type="match status" value="1"/>
</dbReference>
<dbReference type="CDD" id="cd00782">
    <property type="entry name" value="MutL_Trans"/>
    <property type="match status" value="1"/>
</dbReference>
<dbReference type="Gene3D" id="3.30.565.10">
    <property type="entry name" value="Histidine kinase-like ATPase, C-terminal domain"/>
    <property type="match status" value="1"/>
</dbReference>
<feature type="domain" description="DNA mismatch repair protein S5" evidence="6">
    <location>
        <begin position="208"/>
        <end position="326"/>
    </location>
</feature>
<organism evidence="7 8">
    <name type="scientific">Candidatus Segetimicrobium genomatis</name>
    <dbReference type="NCBI Taxonomy" id="2569760"/>
    <lineage>
        <taxon>Bacteria</taxon>
        <taxon>Bacillati</taxon>
        <taxon>Candidatus Sysuimicrobiota</taxon>
        <taxon>Candidatus Sysuimicrobiia</taxon>
        <taxon>Candidatus Sysuimicrobiales</taxon>
        <taxon>Candidatus Segetimicrobiaceae</taxon>
        <taxon>Candidatus Segetimicrobium</taxon>
    </lineage>
</organism>
<keyword evidence="2 4" id="KW-0227">DNA damage</keyword>
<dbReference type="Gene3D" id="3.30.230.10">
    <property type="match status" value="1"/>
</dbReference>
<keyword evidence="3 4" id="KW-0234">DNA repair</keyword>
<dbReference type="AlphaFoldDB" id="A0A537IML6"/>
<accession>A0A537IML6</accession>
<proteinExistence type="inferred from homology"/>
<evidence type="ECO:0000256" key="4">
    <source>
        <dbReference type="HAMAP-Rule" id="MF_00149"/>
    </source>
</evidence>
<dbReference type="InterPro" id="IPR042120">
    <property type="entry name" value="MutL_C_dimsub"/>
</dbReference>
<protein>
    <recommendedName>
        <fullName evidence="4">DNA mismatch repair protein MutL</fullName>
    </recommendedName>
</protein>
<dbReference type="InterPro" id="IPR042121">
    <property type="entry name" value="MutL_C_regsub"/>
</dbReference>
<dbReference type="InterPro" id="IPR014762">
    <property type="entry name" value="DNA_mismatch_repair_CS"/>
</dbReference>
<dbReference type="Pfam" id="PF08676">
    <property type="entry name" value="MutL_C"/>
    <property type="match status" value="1"/>
</dbReference>
<keyword evidence="7" id="KW-0378">Hydrolase</keyword>
<feature type="domain" description="MutL C-terminal dimerisation" evidence="5">
    <location>
        <begin position="380"/>
        <end position="523"/>
    </location>
</feature>
<dbReference type="GO" id="GO:0005524">
    <property type="term" value="F:ATP binding"/>
    <property type="evidence" value="ECO:0007669"/>
    <property type="project" value="InterPro"/>
</dbReference>
<dbReference type="InterPro" id="IPR038973">
    <property type="entry name" value="MutL/Mlh/Pms-like"/>
</dbReference>
<dbReference type="SUPFAM" id="SSF118116">
    <property type="entry name" value="DNA mismatch repair protein MutL"/>
    <property type="match status" value="1"/>
</dbReference>
<keyword evidence="7" id="KW-0540">Nuclease</keyword>
<dbReference type="InterPro" id="IPR002099">
    <property type="entry name" value="MutL/Mlh/PMS"/>
</dbReference>
<dbReference type="InterPro" id="IPR020568">
    <property type="entry name" value="Ribosomal_Su5_D2-typ_SF"/>
</dbReference>
<dbReference type="HAMAP" id="MF_00149">
    <property type="entry name" value="DNA_mis_repair"/>
    <property type="match status" value="1"/>
</dbReference>
<dbReference type="InterPro" id="IPR020667">
    <property type="entry name" value="DNA_mismatch_repair_MutL"/>
</dbReference>
<dbReference type="PANTHER" id="PTHR10073">
    <property type="entry name" value="DNA MISMATCH REPAIR PROTEIN MLH, PMS, MUTL"/>
    <property type="match status" value="1"/>
</dbReference>
<dbReference type="GO" id="GO:0140664">
    <property type="term" value="F:ATP-dependent DNA damage sensor activity"/>
    <property type="evidence" value="ECO:0007669"/>
    <property type="project" value="InterPro"/>
</dbReference>
<dbReference type="SMART" id="SM01340">
    <property type="entry name" value="DNA_mis_repair"/>
    <property type="match status" value="1"/>
</dbReference>
<dbReference type="Gene3D" id="3.30.1370.100">
    <property type="entry name" value="MutL, C-terminal domain, regulatory subdomain"/>
    <property type="match status" value="1"/>
</dbReference>
<dbReference type="InterPro" id="IPR014721">
    <property type="entry name" value="Ribsml_uS5_D2-typ_fold_subgr"/>
</dbReference>
<dbReference type="InterPro" id="IPR013507">
    <property type="entry name" value="DNA_mismatch_S5_2-like"/>
</dbReference>
<dbReference type="FunFam" id="3.30.565.10:FF:000003">
    <property type="entry name" value="DNA mismatch repair endonuclease MutL"/>
    <property type="match status" value="1"/>
</dbReference>
<dbReference type="GO" id="GO:0004519">
    <property type="term" value="F:endonuclease activity"/>
    <property type="evidence" value="ECO:0007669"/>
    <property type="project" value="UniProtKB-KW"/>
</dbReference>
<dbReference type="SUPFAM" id="SSF54211">
    <property type="entry name" value="Ribosomal protein S5 domain 2-like"/>
    <property type="match status" value="1"/>
</dbReference>
<sequence>MSRIHILDQAVADRIAAGEVVERPASVVKELVENSLDAAATQILIEVEGAGTALIRVGDDGSGMHPDDVRLAVQRFATSKIATAGDLDAIQSFGFRGEALPSIAAVSVMEISSATTGAQAGRRLRLEGGETVAEEPVGMPAGTVVTVRQLFFNTPARRKFLKSLAREFSLIIDAINRLALAHPAVSFRVIHEGAEVLRYPPGTAADRVAAVLGEDVTGHTLTFSEDAGGMHIEGWLGRPELARASRRQQYLFVNRRPVHSRMLIGAVERAYRQLLPVGRFPAFAIFLDIPPHRVDVNVHPRKLEVRFDDEHQIFGAVERLVRGVLRKAQLIRAVDAMIVGADSGLTEAPGTLALGDLPPAVDAAPPLEVAATGRLPAMRLLGQVYGTYLLAESADGLIVIDQHAAHERVLYERLLRTRGRGAADGQLQVAPTPLPLQADAFALLTTHQALLAQLGFDLEPFGDRTVLIRSVPGIAAQASPQRLLADLVAELAEGPRAVAAQTLLERLTITTACRTAIKAGDVLDRDQMAALVRDLAHADDPFTCFHGRPTLITVPFNQVERWFLRR</sequence>
<dbReference type="SUPFAM" id="SSF55874">
    <property type="entry name" value="ATPase domain of HSP90 chaperone/DNA topoisomerase II/histidine kinase"/>
    <property type="match status" value="1"/>
</dbReference>
<evidence type="ECO:0000313" key="8">
    <source>
        <dbReference type="Proteomes" id="UP000318834"/>
    </source>
</evidence>
<evidence type="ECO:0000259" key="5">
    <source>
        <dbReference type="SMART" id="SM00853"/>
    </source>
</evidence>
<dbReference type="Pfam" id="PF01119">
    <property type="entry name" value="DNA_mis_repair"/>
    <property type="match status" value="1"/>
</dbReference>
<dbReference type="InterPro" id="IPR036890">
    <property type="entry name" value="HATPase_C_sf"/>
</dbReference>
<dbReference type="CDD" id="cd16926">
    <property type="entry name" value="HATPase_MutL-MLH-PMS-like"/>
    <property type="match status" value="1"/>
</dbReference>
<dbReference type="PROSITE" id="PS00058">
    <property type="entry name" value="DNA_MISMATCH_REPAIR_1"/>
    <property type="match status" value="1"/>
</dbReference>
<evidence type="ECO:0000256" key="2">
    <source>
        <dbReference type="ARBA" id="ARBA00022763"/>
    </source>
</evidence>
<dbReference type="SMART" id="SM00853">
    <property type="entry name" value="MutL_C"/>
    <property type="match status" value="1"/>
</dbReference>
<evidence type="ECO:0000313" key="7">
    <source>
        <dbReference type="EMBL" id="TMI71846.1"/>
    </source>
</evidence>
<dbReference type="PANTHER" id="PTHR10073:SF12">
    <property type="entry name" value="DNA MISMATCH REPAIR PROTEIN MLH1"/>
    <property type="match status" value="1"/>
</dbReference>